<proteinExistence type="predicted"/>
<comment type="caution">
    <text evidence="1">The sequence shown here is derived from an EMBL/GenBank/DDBJ whole genome shotgun (WGS) entry which is preliminary data.</text>
</comment>
<dbReference type="EMBL" id="MHMV01000004">
    <property type="protein sequence ID" value="OGZ35056.1"/>
    <property type="molecule type" value="Genomic_DNA"/>
</dbReference>
<protein>
    <submittedName>
        <fullName evidence="1">Uncharacterized protein</fullName>
    </submittedName>
</protein>
<accession>A0A1G2FAF9</accession>
<dbReference type="AlphaFoldDB" id="A0A1G2FAF9"/>
<organism evidence="1 2">
    <name type="scientific">Candidatus Portnoybacteria bacterium RBG_13_41_18</name>
    <dbReference type="NCBI Taxonomy" id="1801991"/>
    <lineage>
        <taxon>Bacteria</taxon>
        <taxon>Candidatus Portnoyibacteriota</taxon>
    </lineage>
</organism>
<name>A0A1G2FAF9_9BACT</name>
<evidence type="ECO:0000313" key="1">
    <source>
        <dbReference type="EMBL" id="OGZ35056.1"/>
    </source>
</evidence>
<dbReference type="Proteomes" id="UP000177725">
    <property type="component" value="Unassembled WGS sequence"/>
</dbReference>
<reference evidence="1 2" key="1">
    <citation type="journal article" date="2016" name="Nat. Commun.">
        <title>Thousands of microbial genomes shed light on interconnected biogeochemical processes in an aquifer system.</title>
        <authorList>
            <person name="Anantharaman K."/>
            <person name="Brown C.T."/>
            <person name="Hug L.A."/>
            <person name="Sharon I."/>
            <person name="Castelle C.J."/>
            <person name="Probst A.J."/>
            <person name="Thomas B.C."/>
            <person name="Singh A."/>
            <person name="Wilkins M.J."/>
            <person name="Karaoz U."/>
            <person name="Brodie E.L."/>
            <person name="Williams K.H."/>
            <person name="Hubbard S.S."/>
            <person name="Banfield J.F."/>
        </authorList>
    </citation>
    <scope>NUCLEOTIDE SEQUENCE [LARGE SCALE GENOMIC DNA]</scope>
</reference>
<evidence type="ECO:0000313" key="2">
    <source>
        <dbReference type="Proteomes" id="UP000177725"/>
    </source>
</evidence>
<gene>
    <name evidence="1" type="ORF">A2174_00510</name>
</gene>
<sequence length="144" mass="16383">MIMQRGNELICICDHRGCRGILRSSVDIAWKMYEIVFGVDPSILPRINQAAVTTLKKFHFCDYHRKICYEDAIIMSIAGWSGKPLNNICNDPNLHGDLGCWVTLIDVLGGPPIRNFQLPYSVFEKVYNTFHVAPINNESPQIYP</sequence>